<accession>A6I0H3</accession>
<gene>
    <name evidence="1" type="ORF">rCG_47925</name>
</gene>
<evidence type="ECO:0000313" key="2">
    <source>
        <dbReference type="Proteomes" id="UP000234681"/>
    </source>
</evidence>
<proteinExistence type="predicted"/>
<sequence>MWFNQEQLSFPHHTFCPQNNSDPDSNSVIYYL</sequence>
<reference evidence="2" key="1">
    <citation type="submission" date="2005-09" db="EMBL/GenBank/DDBJ databases">
        <authorList>
            <person name="Mural R.J."/>
            <person name="Li P.W."/>
            <person name="Adams M.D."/>
            <person name="Amanatides P.G."/>
            <person name="Baden-Tillson H."/>
            <person name="Barnstead M."/>
            <person name="Chin S.H."/>
            <person name="Dew I."/>
            <person name="Evans C.A."/>
            <person name="Ferriera S."/>
            <person name="Flanigan M."/>
            <person name="Fosler C."/>
            <person name="Glodek A."/>
            <person name="Gu Z."/>
            <person name="Holt R.A."/>
            <person name="Jennings D."/>
            <person name="Kraft C.L."/>
            <person name="Lu F."/>
            <person name="Nguyen T."/>
            <person name="Nusskern D.R."/>
            <person name="Pfannkoch C.M."/>
            <person name="Sitter C."/>
            <person name="Sutton G.G."/>
            <person name="Venter J.C."/>
            <person name="Wang Z."/>
            <person name="Woodage T."/>
            <person name="Zheng X.H."/>
            <person name="Zhong F."/>
        </authorList>
    </citation>
    <scope>NUCLEOTIDE SEQUENCE [LARGE SCALE GENOMIC DNA]</scope>
    <source>
        <strain>BN</strain>
        <strain evidence="2">Sprague-Dawley</strain>
    </source>
</reference>
<dbReference type="AlphaFoldDB" id="A6I0H3"/>
<name>A6I0H3_RAT</name>
<dbReference type="Proteomes" id="UP000234681">
    <property type="component" value="Chromosome 1"/>
</dbReference>
<dbReference type="EMBL" id="CH473953">
    <property type="protein sequence ID" value="EDM12954.1"/>
    <property type="molecule type" value="Genomic_DNA"/>
</dbReference>
<organism evidence="1 2">
    <name type="scientific">Rattus norvegicus</name>
    <name type="common">Rat</name>
    <dbReference type="NCBI Taxonomy" id="10116"/>
    <lineage>
        <taxon>Eukaryota</taxon>
        <taxon>Metazoa</taxon>
        <taxon>Chordata</taxon>
        <taxon>Craniata</taxon>
        <taxon>Vertebrata</taxon>
        <taxon>Euteleostomi</taxon>
        <taxon>Mammalia</taxon>
        <taxon>Eutheria</taxon>
        <taxon>Euarchontoglires</taxon>
        <taxon>Glires</taxon>
        <taxon>Rodentia</taxon>
        <taxon>Myomorpha</taxon>
        <taxon>Muroidea</taxon>
        <taxon>Muridae</taxon>
        <taxon>Murinae</taxon>
        <taxon>Rattus</taxon>
    </lineage>
</organism>
<protein>
    <submittedName>
        <fullName evidence="1">RCG47925</fullName>
    </submittedName>
</protein>
<evidence type="ECO:0000313" key="1">
    <source>
        <dbReference type="EMBL" id="EDM12954.1"/>
    </source>
</evidence>